<proteinExistence type="inferred from homology"/>
<feature type="compositionally biased region" description="Pro residues" evidence="7">
    <location>
        <begin position="1187"/>
        <end position="1196"/>
    </location>
</feature>
<evidence type="ECO:0000313" key="9">
    <source>
        <dbReference type="Proteomes" id="UP000807353"/>
    </source>
</evidence>
<keyword evidence="4" id="KW-0853">WD repeat</keyword>
<dbReference type="PANTHER" id="PTHR15598">
    <property type="entry name" value="ENHANCER OF MRNA-DECAPPING PROTEIN 4"/>
    <property type="match status" value="1"/>
</dbReference>
<keyword evidence="5" id="KW-0677">Repeat</keyword>
<evidence type="ECO:0000256" key="4">
    <source>
        <dbReference type="ARBA" id="ARBA00022574"/>
    </source>
</evidence>
<protein>
    <recommendedName>
        <fullName evidence="10">Enhancer of mRNA-decapping protein 4</fullName>
    </recommendedName>
</protein>
<evidence type="ECO:0000256" key="3">
    <source>
        <dbReference type="ARBA" id="ARBA00022490"/>
    </source>
</evidence>
<reference evidence="8" key="1">
    <citation type="submission" date="2020-11" db="EMBL/GenBank/DDBJ databases">
        <authorList>
            <consortium name="DOE Joint Genome Institute"/>
            <person name="Ahrendt S."/>
            <person name="Riley R."/>
            <person name="Andreopoulos W."/>
            <person name="Labutti K."/>
            <person name="Pangilinan J."/>
            <person name="Ruiz-Duenas F.J."/>
            <person name="Barrasa J.M."/>
            <person name="Sanchez-Garcia M."/>
            <person name="Camarero S."/>
            <person name="Miyauchi S."/>
            <person name="Serrano A."/>
            <person name="Linde D."/>
            <person name="Babiker R."/>
            <person name="Drula E."/>
            <person name="Ayuso-Fernandez I."/>
            <person name="Pacheco R."/>
            <person name="Padilla G."/>
            <person name="Ferreira P."/>
            <person name="Barriuso J."/>
            <person name="Kellner H."/>
            <person name="Castanera R."/>
            <person name="Alfaro M."/>
            <person name="Ramirez L."/>
            <person name="Pisabarro A.G."/>
            <person name="Kuo A."/>
            <person name="Tritt A."/>
            <person name="Lipzen A."/>
            <person name="He G."/>
            <person name="Yan M."/>
            <person name="Ng V."/>
            <person name="Cullen D."/>
            <person name="Martin F."/>
            <person name="Rosso M.-N."/>
            <person name="Henrissat B."/>
            <person name="Hibbett D."/>
            <person name="Martinez A.T."/>
            <person name="Grigoriev I.V."/>
        </authorList>
    </citation>
    <scope>NUCLEOTIDE SEQUENCE</scope>
    <source>
        <strain evidence="8">CBS 247.69</strain>
    </source>
</reference>
<feature type="compositionally biased region" description="Low complexity" evidence="7">
    <location>
        <begin position="139"/>
        <end position="149"/>
    </location>
</feature>
<feature type="region of interest" description="Disordered" evidence="7">
    <location>
        <begin position="1160"/>
        <end position="1232"/>
    </location>
</feature>
<dbReference type="GO" id="GO:0000932">
    <property type="term" value="C:P-body"/>
    <property type="evidence" value="ECO:0007669"/>
    <property type="project" value="UniProtKB-SubCell"/>
</dbReference>
<dbReference type="SUPFAM" id="SSF50978">
    <property type="entry name" value="WD40 repeat-like"/>
    <property type="match status" value="1"/>
</dbReference>
<organism evidence="8 9">
    <name type="scientific">Collybia nuda</name>
    <dbReference type="NCBI Taxonomy" id="64659"/>
    <lineage>
        <taxon>Eukaryota</taxon>
        <taxon>Fungi</taxon>
        <taxon>Dikarya</taxon>
        <taxon>Basidiomycota</taxon>
        <taxon>Agaricomycotina</taxon>
        <taxon>Agaricomycetes</taxon>
        <taxon>Agaricomycetidae</taxon>
        <taxon>Agaricales</taxon>
        <taxon>Tricholomatineae</taxon>
        <taxon>Clitocybaceae</taxon>
        <taxon>Collybia</taxon>
    </lineage>
</organism>
<accession>A0A9P5XZQ4</accession>
<feature type="compositionally biased region" description="Low complexity" evidence="7">
    <location>
        <begin position="107"/>
        <end position="117"/>
    </location>
</feature>
<feature type="region of interest" description="Disordered" evidence="7">
    <location>
        <begin position="806"/>
        <end position="910"/>
    </location>
</feature>
<feature type="compositionally biased region" description="Polar residues" evidence="7">
    <location>
        <begin position="819"/>
        <end position="838"/>
    </location>
</feature>
<evidence type="ECO:0000256" key="7">
    <source>
        <dbReference type="SAM" id="MobiDB-lite"/>
    </source>
</evidence>
<keyword evidence="6" id="KW-0175">Coiled coil</keyword>
<feature type="compositionally biased region" description="Low complexity" evidence="7">
    <location>
        <begin position="350"/>
        <end position="360"/>
    </location>
</feature>
<feature type="compositionally biased region" description="Polar residues" evidence="7">
    <location>
        <begin position="1"/>
        <end position="46"/>
    </location>
</feature>
<evidence type="ECO:0000256" key="2">
    <source>
        <dbReference type="ARBA" id="ARBA00009639"/>
    </source>
</evidence>
<dbReference type="InterPro" id="IPR044938">
    <property type="entry name" value="EDC4_C_sf"/>
</dbReference>
<feature type="compositionally biased region" description="Basic and acidic residues" evidence="7">
    <location>
        <begin position="862"/>
        <end position="875"/>
    </location>
</feature>
<evidence type="ECO:0000313" key="8">
    <source>
        <dbReference type="EMBL" id="KAF9458641.1"/>
    </source>
</evidence>
<dbReference type="Proteomes" id="UP000807353">
    <property type="component" value="Unassembled WGS sequence"/>
</dbReference>
<comment type="subcellular location">
    <subcellularLocation>
        <location evidence="1">Cytoplasm</location>
        <location evidence="1">P-body</location>
    </subcellularLocation>
</comment>
<gene>
    <name evidence="8" type="ORF">BDZ94DRAFT_1270113</name>
</gene>
<evidence type="ECO:0000256" key="5">
    <source>
        <dbReference type="ARBA" id="ARBA00022737"/>
    </source>
</evidence>
<feature type="compositionally biased region" description="Basic and acidic residues" evidence="7">
    <location>
        <begin position="884"/>
        <end position="900"/>
    </location>
</feature>
<sequence length="1373" mass="149728">MDNRANTLQDLFSRGSTPPVQQPQLQQYAAPHISSNSSPNQIDSLFQNLSSSSDQQKSQQQSGNTTTDNYSSSSPVASVMSLTDEPIASSASTSNTTAADRQSALLSLLGGPSSNSGTRNVGTGAIGTSLPQQVPTPPGSSQRSGSSPTHNETQGKILLEQLMAGHPPRSNYPDSQPTSMPVIVPSPPYGQHEGEYGSYNRQDQTSELSQRSQGPPPPPQQPPSPRKSMFEFVSPFDHLSSSSTIKKKPVPTQTASVSSTNDDSGSWTAISDPKRQSVDDLLGHLTRGQQPVSQATQASSSSYDSFLNTGDFSQAEKTSAQQSRVPPPPLPPKPVPNRTTSPRASPPKAQPQQRAQVRQAGSPASQQGVLPGPYQGATRRDKEGSPGPRGGPKKGPGAQSKFTKNQSSPSPQAQTIIIDVSQSLDDIQAPRDFVKSTAIALVKQDSVFLPGTTIGATHWVAYAMTRGRVRVISRSSGDRTLLQLPHVFPSTSSVTDMAVYGNRLAGVTSDGGFVVWELPEVITDDVPGLLLLCVPPAVDADVLHSVKWHPREPDTLAVASESKVYLIDLANTHALHGQPLPQSDLYHIGQIFNLASPVVAFDFDVLHYALATISEDSTLTIWNIHDKLPYTTHKIRGEDLPSSLTFVDGGLVVGRKNGTIFQLVSITTKHILSTIKFVNGNQDDNDMFGHISYDSRIQSLWIANCRRESMIAVRINLESTVVNGEEAIRGSFDQVVEFAGPKPTIHFVILTADADPNGDEAHAACVAAKVQPGELALVAFSVHSSGVDQILIRREWFDTALANAPSKLPPQVLPPAQPISDSKAQQRQIGLISSNLPTPQAPLHNLPPRSRTPPTSEEIEGDYNRDETRPGEQKIKGGKGKNVNWKEKDDGNRDKDRNGKTNDTGFLSDSSLGQALTREIRKTEENLHTRLGRLIGKEMDKQHQRLEDARAHEQAEDFARQEKILKLISTELTRNTTRVVEMAVKSEVQNSVLPALENITKNEVKAALNEQVGRGLVDFISQSLPVELEKLLLRPDISGHFAHILSTNLTPLIERHVKEAFAKTFIPVYSQQSSAMHQDLLRELRNEIHSVKSELTAWQSEAFRSQESSIRELEHTVRTLSEQVKYLSVNSAGHHILQQPQARNSPGTNVPTIQPGLTQTLHRQQNPPPTNQQSSNYGHNLSNFQQQPPPPPPPVIHGPWYGSGIAAPQASHPATLPQPPPSQPQSERTPPIKPEQWDEIYLGVLHTQDASKLRELLSHTNPEVIMPLNGPSLVSQAVILTLVHRLSAVVGDTPPNDESFKTSLWWLQRAVSLLRPEDKLITDFIPRVVPNVQQLLNTTKQRLGILPGGPPTLETARTITDIQEMLRRKALPV</sequence>
<feature type="compositionally biased region" description="Polar residues" evidence="7">
    <location>
        <begin position="901"/>
        <end position="910"/>
    </location>
</feature>
<comment type="caution">
    <text evidence="8">The sequence shown here is derived from an EMBL/GenBank/DDBJ whole genome shotgun (WGS) entry which is preliminary data.</text>
</comment>
<feature type="compositionally biased region" description="Pro residues" evidence="7">
    <location>
        <begin position="807"/>
        <end position="817"/>
    </location>
</feature>
<feature type="region of interest" description="Disordered" evidence="7">
    <location>
        <begin position="107"/>
        <end position="152"/>
    </location>
</feature>
<keyword evidence="3" id="KW-0963">Cytoplasm</keyword>
<feature type="compositionally biased region" description="Polar residues" evidence="7">
    <location>
        <begin position="400"/>
        <end position="412"/>
    </location>
</feature>
<feature type="region of interest" description="Disordered" evidence="7">
    <location>
        <begin position="1"/>
        <end position="76"/>
    </location>
</feature>
<feature type="compositionally biased region" description="Low complexity" evidence="7">
    <location>
        <begin position="47"/>
        <end position="62"/>
    </location>
</feature>
<feature type="compositionally biased region" description="Pro residues" evidence="7">
    <location>
        <begin position="214"/>
        <end position="225"/>
    </location>
</feature>
<dbReference type="EMBL" id="MU150334">
    <property type="protein sequence ID" value="KAF9458641.1"/>
    <property type="molecule type" value="Genomic_DNA"/>
</dbReference>
<evidence type="ECO:0008006" key="10">
    <source>
        <dbReference type="Google" id="ProtNLM"/>
    </source>
</evidence>
<dbReference type="InterPro" id="IPR045152">
    <property type="entry name" value="EDC4-like"/>
</dbReference>
<dbReference type="Gene3D" id="1.10.220.100">
    <property type="entry name" value="conserved c-terminal region of ge- 1"/>
    <property type="match status" value="1"/>
</dbReference>
<feature type="compositionally biased region" description="Polar residues" evidence="7">
    <location>
        <begin position="251"/>
        <end position="269"/>
    </location>
</feature>
<dbReference type="PANTHER" id="PTHR15598:SF5">
    <property type="entry name" value="ENHANCER OF MRNA-DECAPPING PROTEIN 4"/>
    <property type="match status" value="1"/>
</dbReference>
<evidence type="ECO:0000256" key="1">
    <source>
        <dbReference type="ARBA" id="ARBA00004201"/>
    </source>
</evidence>
<dbReference type="InterPro" id="IPR015943">
    <property type="entry name" value="WD40/YVTN_repeat-like_dom_sf"/>
</dbReference>
<feature type="compositionally biased region" description="Pro residues" evidence="7">
    <location>
        <begin position="325"/>
        <end position="335"/>
    </location>
</feature>
<feature type="compositionally biased region" description="Polar residues" evidence="7">
    <location>
        <begin position="199"/>
        <end position="208"/>
    </location>
</feature>
<keyword evidence="9" id="KW-1185">Reference proteome</keyword>
<dbReference type="InterPro" id="IPR036322">
    <property type="entry name" value="WD40_repeat_dom_sf"/>
</dbReference>
<feature type="compositionally biased region" description="Polar residues" evidence="7">
    <location>
        <begin position="287"/>
        <end position="324"/>
    </location>
</feature>
<comment type="similarity">
    <text evidence="2">Belongs to the WD repeat EDC4 family.</text>
</comment>
<dbReference type="GO" id="GO:0031087">
    <property type="term" value="P:deadenylation-independent decapping of nuclear-transcribed mRNA"/>
    <property type="evidence" value="ECO:0007669"/>
    <property type="project" value="InterPro"/>
</dbReference>
<dbReference type="Gene3D" id="2.130.10.10">
    <property type="entry name" value="YVTN repeat-like/Quinoprotein amine dehydrogenase"/>
    <property type="match status" value="1"/>
</dbReference>
<feature type="compositionally biased region" description="Basic and acidic residues" evidence="7">
    <location>
        <begin position="272"/>
        <end position="282"/>
    </location>
</feature>
<feature type="region of interest" description="Disordered" evidence="7">
    <location>
        <begin position="165"/>
        <end position="412"/>
    </location>
</feature>
<dbReference type="OrthoDB" id="21128at2759"/>
<feature type="coiled-coil region" evidence="6">
    <location>
        <begin position="1081"/>
        <end position="1123"/>
    </location>
</feature>
<name>A0A9P5XZQ4_9AGAR</name>
<evidence type="ECO:0000256" key="6">
    <source>
        <dbReference type="SAM" id="Coils"/>
    </source>
</evidence>